<evidence type="ECO:0000313" key="3">
    <source>
        <dbReference type="Proteomes" id="UP001152561"/>
    </source>
</evidence>
<organism evidence="2 3">
    <name type="scientific">Anisodus acutangulus</name>
    <dbReference type="NCBI Taxonomy" id="402998"/>
    <lineage>
        <taxon>Eukaryota</taxon>
        <taxon>Viridiplantae</taxon>
        <taxon>Streptophyta</taxon>
        <taxon>Embryophyta</taxon>
        <taxon>Tracheophyta</taxon>
        <taxon>Spermatophyta</taxon>
        <taxon>Magnoliopsida</taxon>
        <taxon>eudicotyledons</taxon>
        <taxon>Gunneridae</taxon>
        <taxon>Pentapetalae</taxon>
        <taxon>asterids</taxon>
        <taxon>lamiids</taxon>
        <taxon>Solanales</taxon>
        <taxon>Solanaceae</taxon>
        <taxon>Solanoideae</taxon>
        <taxon>Hyoscyameae</taxon>
        <taxon>Anisodus</taxon>
    </lineage>
</organism>
<reference evidence="3" key="1">
    <citation type="journal article" date="2023" name="Proc. Natl. Acad. Sci. U.S.A.">
        <title>Genomic and structural basis for evolution of tropane alkaloid biosynthesis.</title>
        <authorList>
            <person name="Wanga Y.-J."/>
            <person name="Taina T."/>
            <person name="Yua J.-Y."/>
            <person name="Lia J."/>
            <person name="Xua B."/>
            <person name="Chenc J."/>
            <person name="D'Auriad J.C."/>
            <person name="Huanga J.-P."/>
            <person name="Huanga S.-X."/>
        </authorList>
    </citation>
    <scope>NUCLEOTIDE SEQUENCE [LARGE SCALE GENOMIC DNA]</scope>
    <source>
        <strain evidence="3">cv. KIB-2019</strain>
    </source>
</reference>
<name>A0A9Q1QVS0_9SOLA</name>
<dbReference type="EMBL" id="JAJAGQ010000022">
    <property type="protein sequence ID" value="KAJ8529091.1"/>
    <property type="molecule type" value="Genomic_DNA"/>
</dbReference>
<dbReference type="Pfam" id="PF25793">
    <property type="entry name" value="WHD_2nd_NFRKB"/>
    <property type="match status" value="2"/>
</dbReference>
<dbReference type="PANTHER" id="PTHR13052:SF0">
    <property type="entry name" value="DNA-BINDING PROTEIN-LIKE"/>
    <property type="match status" value="1"/>
</dbReference>
<feature type="domain" description="Nuclear factor related to kappa-B-binding protein second winged helix" evidence="1">
    <location>
        <begin position="53"/>
        <end position="130"/>
    </location>
</feature>
<protein>
    <recommendedName>
        <fullName evidence="1">Nuclear factor related to kappa-B-binding protein second winged helix domain-containing protein</fullName>
    </recommendedName>
</protein>
<evidence type="ECO:0000259" key="1">
    <source>
        <dbReference type="Pfam" id="PF25793"/>
    </source>
</evidence>
<comment type="caution">
    <text evidence="2">The sequence shown here is derived from an EMBL/GenBank/DDBJ whole genome shotgun (WGS) entry which is preliminary data.</text>
</comment>
<evidence type="ECO:0000313" key="2">
    <source>
        <dbReference type="EMBL" id="KAJ8529091.1"/>
    </source>
</evidence>
<dbReference type="GO" id="GO:0031011">
    <property type="term" value="C:Ino80 complex"/>
    <property type="evidence" value="ECO:0007669"/>
    <property type="project" value="InterPro"/>
</dbReference>
<dbReference type="PANTHER" id="PTHR13052">
    <property type="entry name" value="NFRKB-RELATED"/>
    <property type="match status" value="1"/>
</dbReference>
<dbReference type="InterPro" id="IPR024867">
    <property type="entry name" value="NFRKB"/>
</dbReference>
<dbReference type="Proteomes" id="UP001152561">
    <property type="component" value="Unassembled WGS sequence"/>
</dbReference>
<keyword evidence="3" id="KW-1185">Reference proteome</keyword>
<proteinExistence type="predicted"/>
<sequence length="232" mass="25946">MPSIEDPPHVMEKIARSCKNFAELKIMGACDMSLLLHWVFPYTAVDGQRSAVAPLKRDAVARLPGGVGTRADICVLVRDSQFIVEDISDLQVSQVVSGALDRLHYENDPCERFDKEWRLWAYLHGDRLEEDFEYDSTFSNKSRKRAKENELQSAGGRDFPYTVVDGQRSSVAPLKRVTAARLPGGIQTRADICVLVRDSQFIVEDISDSQVSQVIFIQQRNLSGTSVQSVGI</sequence>
<feature type="domain" description="Nuclear factor related to kappa-B-binding protein second winged helix" evidence="1">
    <location>
        <begin position="178"/>
        <end position="215"/>
    </location>
</feature>
<dbReference type="AlphaFoldDB" id="A0A9Q1QVS0"/>
<dbReference type="OrthoDB" id="1300797at2759"/>
<dbReference type="InterPro" id="IPR057748">
    <property type="entry name" value="NFRKB_WH_2"/>
</dbReference>
<accession>A0A9Q1QVS0</accession>
<gene>
    <name evidence="2" type="ORF">K7X08_035926</name>
</gene>